<keyword evidence="3 6" id="KW-0812">Transmembrane</keyword>
<dbReference type="PANTHER" id="PTHR33406:SF13">
    <property type="entry name" value="MEMBRANE PROTEIN YDFJ"/>
    <property type="match status" value="1"/>
</dbReference>
<feature type="transmembrane region" description="Helical" evidence="6">
    <location>
        <begin position="425"/>
        <end position="445"/>
    </location>
</feature>
<organism evidence="8 9">
    <name type="scientific">Treponema vincentii F0403</name>
    <dbReference type="NCBI Taxonomy" id="1125702"/>
    <lineage>
        <taxon>Bacteria</taxon>
        <taxon>Pseudomonadati</taxon>
        <taxon>Spirochaetota</taxon>
        <taxon>Spirochaetia</taxon>
        <taxon>Spirochaetales</taxon>
        <taxon>Treponemataceae</taxon>
        <taxon>Treponema</taxon>
    </lineage>
</organism>
<accession>S3LP31</accession>
<feature type="domain" description="SSD" evidence="7">
    <location>
        <begin position="247"/>
        <end position="375"/>
    </location>
</feature>
<feature type="domain" description="SSD" evidence="7">
    <location>
        <begin position="791"/>
        <end position="917"/>
    </location>
</feature>
<dbReference type="PRINTS" id="PR00702">
    <property type="entry name" value="ACRIFLAVINRP"/>
</dbReference>
<feature type="transmembrane region" description="Helical" evidence="6">
    <location>
        <begin position="270"/>
        <end position="295"/>
    </location>
</feature>
<dbReference type="EMBL" id="ATFC01000010">
    <property type="protein sequence ID" value="EPF46082.1"/>
    <property type="molecule type" value="Genomic_DNA"/>
</dbReference>
<evidence type="ECO:0000256" key="4">
    <source>
        <dbReference type="ARBA" id="ARBA00022989"/>
    </source>
</evidence>
<dbReference type="PANTHER" id="PTHR33406">
    <property type="entry name" value="MEMBRANE PROTEIN MJ1562-RELATED"/>
    <property type="match status" value="1"/>
</dbReference>
<feature type="transmembrane region" description="Helical" evidence="6">
    <location>
        <begin position="894"/>
        <end position="918"/>
    </location>
</feature>
<protein>
    <recommendedName>
        <fullName evidence="7">SSD domain-containing protein</fullName>
    </recommendedName>
</protein>
<proteinExistence type="predicted"/>
<feature type="transmembrane region" description="Helical" evidence="6">
    <location>
        <begin position="350"/>
        <end position="381"/>
    </location>
</feature>
<feature type="transmembrane region" description="Helical" evidence="6">
    <location>
        <begin position="867"/>
        <end position="888"/>
    </location>
</feature>
<evidence type="ECO:0000256" key="3">
    <source>
        <dbReference type="ARBA" id="ARBA00022692"/>
    </source>
</evidence>
<feature type="transmembrane region" description="Helical" evidence="6">
    <location>
        <begin position="818"/>
        <end position="836"/>
    </location>
</feature>
<reference evidence="8 9" key="1">
    <citation type="submission" date="2013-04" db="EMBL/GenBank/DDBJ databases">
        <title>The Genome Sequence of Treponema vincentii F0403.</title>
        <authorList>
            <consortium name="The Broad Institute Genomics Platform"/>
            <person name="Earl A."/>
            <person name="Ward D."/>
            <person name="Feldgarden M."/>
            <person name="Gevers D."/>
            <person name="Leonetti C."/>
            <person name="Izard J."/>
            <person name="Walker B."/>
            <person name="Young S."/>
            <person name="Zeng Q."/>
            <person name="Gargeya S."/>
            <person name="Fitzgerald M."/>
            <person name="Haas B."/>
            <person name="Abouelleil A."/>
            <person name="Allen A.W."/>
            <person name="Alvarado L."/>
            <person name="Arachchi H.M."/>
            <person name="Berlin A.M."/>
            <person name="Chapman S.B."/>
            <person name="Gainer-Dewar J."/>
            <person name="Goldberg J."/>
            <person name="Griggs A."/>
            <person name="Gujja S."/>
            <person name="Hansen M."/>
            <person name="Howarth C."/>
            <person name="Imamovic A."/>
            <person name="Ireland A."/>
            <person name="Larimer J."/>
            <person name="McCowan C."/>
            <person name="Murphy C."/>
            <person name="Pearson M."/>
            <person name="Poon T.W."/>
            <person name="Priest M."/>
            <person name="Roberts A."/>
            <person name="Saif S."/>
            <person name="Shea T."/>
            <person name="Sisk P."/>
            <person name="Sykes S."/>
            <person name="Wortman J."/>
            <person name="Nusbaum C."/>
            <person name="Birren B."/>
        </authorList>
    </citation>
    <scope>NUCLEOTIDE SEQUENCE [LARGE SCALE GENOMIC DNA]</scope>
    <source>
        <strain evidence="8 9">F0403</strain>
    </source>
</reference>
<dbReference type="GeneID" id="301462282"/>
<name>S3LP31_9SPIR</name>
<dbReference type="RefSeq" id="WP_016519426.1">
    <property type="nucleotide sequence ID" value="NZ_KE332512.1"/>
</dbReference>
<feature type="transmembrane region" description="Helical" evidence="6">
    <location>
        <begin position="12"/>
        <end position="33"/>
    </location>
</feature>
<dbReference type="Gene3D" id="1.20.1640.10">
    <property type="entry name" value="Multidrug efflux transporter AcrB transmembrane domain"/>
    <property type="match status" value="2"/>
</dbReference>
<keyword evidence="5 6" id="KW-0472">Membrane</keyword>
<evidence type="ECO:0000256" key="6">
    <source>
        <dbReference type="SAM" id="Phobius"/>
    </source>
</evidence>
<dbReference type="HOGENOM" id="CLU_008861_1_1_12"/>
<feature type="transmembrane region" description="Helical" evidence="6">
    <location>
        <begin position="767"/>
        <end position="785"/>
    </location>
</feature>
<evidence type="ECO:0000256" key="2">
    <source>
        <dbReference type="ARBA" id="ARBA00022475"/>
    </source>
</evidence>
<dbReference type="InterPro" id="IPR050545">
    <property type="entry name" value="Mycobact_MmpL"/>
</dbReference>
<dbReference type="Proteomes" id="UP000014605">
    <property type="component" value="Unassembled WGS sequence"/>
</dbReference>
<dbReference type="PATRIC" id="fig|1125702.3.peg.2246"/>
<dbReference type="Pfam" id="PF03176">
    <property type="entry name" value="MMPL"/>
    <property type="match status" value="2"/>
</dbReference>
<evidence type="ECO:0000256" key="1">
    <source>
        <dbReference type="ARBA" id="ARBA00004651"/>
    </source>
</evidence>
<evidence type="ECO:0000313" key="9">
    <source>
        <dbReference type="Proteomes" id="UP000014605"/>
    </source>
</evidence>
<feature type="transmembrane region" description="Helical" evidence="6">
    <location>
        <begin position="244"/>
        <end position="264"/>
    </location>
</feature>
<keyword evidence="2" id="KW-1003">Cell membrane</keyword>
<evidence type="ECO:0000313" key="8">
    <source>
        <dbReference type="EMBL" id="EPF46082.1"/>
    </source>
</evidence>
<gene>
    <name evidence="8" type="ORF">HMPREF1222_02172</name>
</gene>
<evidence type="ECO:0000259" key="7">
    <source>
        <dbReference type="PROSITE" id="PS50156"/>
    </source>
</evidence>
<comment type="subcellular location">
    <subcellularLocation>
        <location evidence="1">Cell membrane</location>
        <topology evidence="1">Multi-pass membrane protein</topology>
    </subcellularLocation>
</comment>
<dbReference type="GO" id="GO:0022857">
    <property type="term" value="F:transmembrane transporter activity"/>
    <property type="evidence" value="ECO:0007669"/>
    <property type="project" value="InterPro"/>
</dbReference>
<dbReference type="GO" id="GO:0005886">
    <property type="term" value="C:plasma membrane"/>
    <property type="evidence" value="ECO:0007669"/>
    <property type="project" value="UniProtKB-SubCell"/>
</dbReference>
<keyword evidence="4 6" id="KW-1133">Transmembrane helix</keyword>
<dbReference type="InterPro" id="IPR000731">
    <property type="entry name" value="SSD"/>
</dbReference>
<comment type="caution">
    <text evidence="8">The sequence shown here is derived from an EMBL/GenBank/DDBJ whole genome shotgun (WGS) entry which is preliminary data.</text>
</comment>
<dbReference type="AlphaFoldDB" id="S3LP31"/>
<keyword evidence="9" id="KW-1185">Reference proteome</keyword>
<feature type="transmembrane region" description="Helical" evidence="6">
    <location>
        <begin position="221"/>
        <end position="237"/>
    </location>
</feature>
<dbReference type="InterPro" id="IPR004869">
    <property type="entry name" value="MMPL_dom"/>
</dbReference>
<feature type="transmembrane region" description="Helical" evidence="6">
    <location>
        <begin position="792"/>
        <end position="812"/>
    </location>
</feature>
<sequence>MQNNKDGTKLCYVALALIAAVTVFFASMLPNIIMDNELRHFFPESHESYRKFNTLTEMFGDQYVMDIVIETNEDIMLNRESLAVIGKITEELEQLNNIVKIQSITNVDFITDDDGHLSTGQLIPEDFSGTAAEVQQLKQRILEWPKAYIGTIISSDFKGVQIIATLNSDATPPEVSTLYYETVDVVKKHLAAHASLNYKIAGDPVLGEYGKIFMYADLKNLIPLITVVVLLCLFLSFRNAEGTLLPLITVLISTIWTAGIMAMIGEPLTIVSSCLPVLLIAVGSAYGIHIINYYYQRLEKEPLITDKLRHQALIKETLKSARSPVLLAGITTIAGFISTITSPIRPLKSFALFSAVGVVIALSLAFVFIPSILMIKSVGLIQRQQKRMSLRAVKKNARLAALGINKKGATLDRIYSYFNKREGRFVFGLLVIVGLSVVGIMNLNIESAFLEYFPKNSKVRNDVSSIDTKYVGTTGFSLVIQGQEKGDMCNPAILTEMEKLENYLQANHPAIGSVVSFTEFVKRMNQVMHSSAAVQEASVSQNASADFSVGSVGSMGSKENGSLDFDSFFEDESETVQSTGGASGSVESFFDEEEAGSEQTRYAELDGSGNAVNAVFAHYKNQPLNADETIALFTAAYASANKSDLTVTEFMDALKKQLNYRGAAYYEIPADISKYPVSTQAELKDIVTQYLLLYSGSLDALLDETLEPKTCRMQIIMRTHDTGKIKDVISDAHRFAETHFPEGYTLEAAGLGEMEVAMTSMIISSQVSSLVLAVGIVFLILAVFYRSVIAGIIGAIPLGVSILLNFGIMSLTGINLDMVTSLVAAIAIGIGIDYTVHFMNNYHNERIASDNLTQVTLNTLRHSGKGIAVNAFSVGCGFLVMCFSNFVVLRFVGFLVATVMLTSSVASLTILPVVLNMFKPKFMAVNR</sequence>
<feature type="transmembrane region" description="Helical" evidence="6">
    <location>
        <begin position="325"/>
        <end position="344"/>
    </location>
</feature>
<dbReference type="PROSITE" id="PS50156">
    <property type="entry name" value="SSD"/>
    <property type="match status" value="2"/>
</dbReference>
<evidence type="ECO:0000256" key="5">
    <source>
        <dbReference type="ARBA" id="ARBA00023136"/>
    </source>
</evidence>
<dbReference type="InterPro" id="IPR001036">
    <property type="entry name" value="Acrflvin-R"/>
</dbReference>
<dbReference type="SUPFAM" id="SSF82866">
    <property type="entry name" value="Multidrug efflux transporter AcrB transmembrane domain"/>
    <property type="match status" value="2"/>
</dbReference>